<dbReference type="STRING" id="980561.A1359_12370"/>
<name>A0A177N611_9GAMM</name>
<protein>
    <recommendedName>
        <fullName evidence="3">YaeQ family protein</fullName>
    </recommendedName>
</protein>
<dbReference type="Pfam" id="PF07152">
    <property type="entry name" value="YaeQ"/>
    <property type="match status" value="1"/>
</dbReference>
<dbReference type="InterPro" id="IPR009822">
    <property type="entry name" value="YaeQ"/>
</dbReference>
<comment type="caution">
    <text evidence="1">The sequence shown here is derived from an EMBL/GenBank/DDBJ whole genome shotgun (WGS) entry which is preliminary data.</text>
</comment>
<dbReference type="Gene3D" id="3.10.640.10">
    <property type="entry name" value="Restriction endonuclease-like alpha-beta roll domain"/>
    <property type="match status" value="1"/>
</dbReference>
<dbReference type="RefSeq" id="WP_066984394.1">
    <property type="nucleotide sequence ID" value="NZ_LUUI01000120.1"/>
</dbReference>
<gene>
    <name evidence="1" type="ORF">A1359_12370</name>
</gene>
<evidence type="ECO:0000313" key="1">
    <source>
        <dbReference type="EMBL" id="OAI13436.1"/>
    </source>
</evidence>
<dbReference type="InterPro" id="IPR011335">
    <property type="entry name" value="Restrct_endonuc-II-like"/>
</dbReference>
<dbReference type="CDD" id="cd22368">
    <property type="entry name" value="YaeQ-like"/>
    <property type="match status" value="1"/>
</dbReference>
<evidence type="ECO:0000313" key="2">
    <source>
        <dbReference type="Proteomes" id="UP000078476"/>
    </source>
</evidence>
<dbReference type="PANTHER" id="PTHR38784:SF1">
    <property type="entry name" value="SUCROSE PHOSPHORYLASE"/>
    <property type="match status" value="1"/>
</dbReference>
<reference evidence="1 2" key="1">
    <citation type="submission" date="2016-03" db="EMBL/GenBank/DDBJ databases">
        <authorList>
            <person name="Ploux O."/>
        </authorList>
    </citation>
    <scope>NUCLEOTIDE SEQUENCE [LARGE SCALE GENOMIC DNA]</scope>
    <source>
        <strain evidence="1 2">R-45370</strain>
    </source>
</reference>
<accession>A0A177N611</accession>
<dbReference type="InterPro" id="IPR038590">
    <property type="entry name" value="YaeQ_sf"/>
</dbReference>
<keyword evidence="2" id="KW-1185">Reference proteome</keyword>
<dbReference type="Proteomes" id="UP000078476">
    <property type="component" value="Unassembled WGS sequence"/>
</dbReference>
<organism evidence="1 2">
    <name type="scientific">Methylomonas lenta</name>
    <dbReference type="NCBI Taxonomy" id="980561"/>
    <lineage>
        <taxon>Bacteria</taxon>
        <taxon>Pseudomonadati</taxon>
        <taxon>Pseudomonadota</taxon>
        <taxon>Gammaproteobacteria</taxon>
        <taxon>Methylococcales</taxon>
        <taxon>Methylococcaceae</taxon>
        <taxon>Methylomonas</taxon>
    </lineage>
</organism>
<dbReference type="SMART" id="SM01322">
    <property type="entry name" value="YaeQ"/>
    <property type="match status" value="1"/>
</dbReference>
<sequence length="176" mass="20074">MAISSTINKASINIADMDRHYYQSHDLTLAQHPSETDFRFMIRLIAFAANANEQLAFTKGLSSDDEPDLWAKALTNEIDLWIDLGQPDEKRIRKACGRAKQVIIYTYHDAKAKVWWDKQKANLARFSNLAVFHIHADGVDALMNRTMQLQCTIQDGEMYLNDGEASINITLDRLKT</sequence>
<dbReference type="PIRSF" id="PIRSF011484">
    <property type="entry name" value="YaeQ"/>
    <property type="match status" value="1"/>
</dbReference>
<proteinExistence type="predicted"/>
<dbReference type="AlphaFoldDB" id="A0A177N611"/>
<dbReference type="SUPFAM" id="SSF52980">
    <property type="entry name" value="Restriction endonuclease-like"/>
    <property type="match status" value="1"/>
</dbReference>
<evidence type="ECO:0008006" key="3">
    <source>
        <dbReference type="Google" id="ProtNLM"/>
    </source>
</evidence>
<dbReference type="OrthoDB" id="5293309at2"/>
<dbReference type="PANTHER" id="PTHR38784">
    <property type="entry name" value="SUCROSE PHOSPHORYLASE"/>
    <property type="match status" value="1"/>
</dbReference>
<dbReference type="EMBL" id="LUUI01000120">
    <property type="protein sequence ID" value="OAI13436.1"/>
    <property type="molecule type" value="Genomic_DNA"/>
</dbReference>